<feature type="domain" description="DUF4440" evidence="2">
    <location>
        <begin position="27"/>
        <end position="134"/>
    </location>
</feature>
<dbReference type="Gene3D" id="3.10.450.50">
    <property type="match status" value="1"/>
</dbReference>
<reference evidence="3 4" key="1">
    <citation type="submission" date="2023-07" db="EMBL/GenBank/DDBJ databases">
        <authorList>
            <person name="Lian W.-H."/>
        </authorList>
    </citation>
    <scope>NUCLEOTIDE SEQUENCE [LARGE SCALE GENOMIC DNA]</scope>
    <source>
        <strain evidence="3 4">SYSU DXS3180</strain>
    </source>
</reference>
<dbReference type="SUPFAM" id="SSF54427">
    <property type="entry name" value="NTF2-like"/>
    <property type="match status" value="1"/>
</dbReference>
<protein>
    <submittedName>
        <fullName evidence="3">Nuclear transport factor 2 family protein</fullName>
    </submittedName>
</protein>
<evidence type="ECO:0000313" key="4">
    <source>
        <dbReference type="Proteomes" id="UP001560573"/>
    </source>
</evidence>
<dbReference type="InterPro" id="IPR032710">
    <property type="entry name" value="NTF2-like_dom_sf"/>
</dbReference>
<evidence type="ECO:0000313" key="3">
    <source>
        <dbReference type="EMBL" id="MEX6686273.1"/>
    </source>
</evidence>
<feature type="chain" id="PRO_5046436600" evidence="1">
    <location>
        <begin position="22"/>
        <end position="146"/>
    </location>
</feature>
<dbReference type="Pfam" id="PF14534">
    <property type="entry name" value="DUF4440"/>
    <property type="match status" value="1"/>
</dbReference>
<dbReference type="RefSeq" id="WP_369327666.1">
    <property type="nucleotide sequence ID" value="NZ_JAULBC010000001.1"/>
</dbReference>
<keyword evidence="4" id="KW-1185">Reference proteome</keyword>
<dbReference type="Proteomes" id="UP001560573">
    <property type="component" value="Unassembled WGS sequence"/>
</dbReference>
<sequence length="146" mass="16187">MKSIIFAFLLSLICVTGFSQTDESKVLQKVKDLNDAVFVRKDGNAIQGLVSDKATYGHSDAKIEDKATMVQNAVTNKITYRNVEMLSPSVVIESNTAVVRYVLNGVQTDSTGKEGPLTLAVLQVWMKEKKEWKLLARQAVKIPQKN</sequence>
<gene>
    <name evidence="3" type="ORF">QTN47_02140</name>
</gene>
<proteinExistence type="predicted"/>
<dbReference type="EMBL" id="JAULBC010000001">
    <property type="protein sequence ID" value="MEX6686273.1"/>
    <property type="molecule type" value="Genomic_DNA"/>
</dbReference>
<dbReference type="InterPro" id="IPR027843">
    <property type="entry name" value="DUF4440"/>
</dbReference>
<evidence type="ECO:0000259" key="2">
    <source>
        <dbReference type="Pfam" id="PF14534"/>
    </source>
</evidence>
<evidence type="ECO:0000256" key="1">
    <source>
        <dbReference type="SAM" id="SignalP"/>
    </source>
</evidence>
<organism evidence="3 4">
    <name type="scientific">Danxiaibacter flavus</name>
    <dbReference type="NCBI Taxonomy" id="3049108"/>
    <lineage>
        <taxon>Bacteria</taxon>
        <taxon>Pseudomonadati</taxon>
        <taxon>Bacteroidota</taxon>
        <taxon>Chitinophagia</taxon>
        <taxon>Chitinophagales</taxon>
        <taxon>Chitinophagaceae</taxon>
        <taxon>Danxiaibacter</taxon>
    </lineage>
</organism>
<keyword evidence="1" id="KW-0732">Signal</keyword>
<comment type="caution">
    <text evidence="3">The sequence shown here is derived from an EMBL/GenBank/DDBJ whole genome shotgun (WGS) entry which is preliminary data.</text>
</comment>
<name>A0ABV3Z8U5_9BACT</name>
<accession>A0ABV3Z8U5</accession>
<feature type="signal peptide" evidence="1">
    <location>
        <begin position="1"/>
        <end position="21"/>
    </location>
</feature>